<dbReference type="Proteomes" id="UP000373449">
    <property type="component" value="Unassembled WGS sequence"/>
</dbReference>
<evidence type="ECO:0000313" key="6">
    <source>
        <dbReference type="Proteomes" id="UP000224974"/>
    </source>
</evidence>
<reference evidence="4 7" key="3">
    <citation type="submission" date="2019-03" db="EMBL/GenBank/DDBJ databases">
        <authorList>
            <consortium name="Pathogen Informatics"/>
        </authorList>
    </citation>
    <scope>NUCLEOTIDE SEQUENCE [LARGE SCALE GENOMIC DNA]</scope>
    <source>
        <strain evidence="4 7">NCTC12282</strain>
    </source>
</reference>
<dbReference type="AlphaFoldDB" id="A0A2C6C5Y6"/>
<evidence type="ECO:0000313" key="4">
    <source>
        <dbReference type="EMBL" id="VFS51554.1"/>
    </source>
</evidence>
<protein>
    <submittedName>
        <fullName evidence="3">Uncharacterized protein</fullName>
    </submittedName>
</protein>
<dbReference type="EMBL" id="CAADJA010000002">
    <property type="protein sequence ID" value="VFS51554.1"/>
    <property type="molecule type" value="Genomic_DNA"/>
</dbReference>
<evidence type="ECO:0000313" key="2">
    <source>
        <dbReference type="EMBL" id="PHI31267.1"/>
    </source>
</evidence>
<sequence>MNHISFSPSFSLTRFIYISMLTFCFLLTGCGDSSPEKREFMQGCKYSGGSGKVCECAWDKMTEQYSPAQLKSIGEGRALPPANFQQQMTDSFQQCILK</sequence>
<dbReference type="Proteomes" id="UP000224974">
    <property type="component" value="Unassembled WGS sequence"/>
</dbReference>
<reference evidence="6" key="1">
    <citation type="submission" date="2017-09" db="EMBL/GenBank/DDBJ databases">
        <title>FDA dAtabase for Regulatory Grade micrObial Sequences (FDA-ARGOS): Supporting development and validation of Infectious Disease Dx tests.</title>
        <authorList>
            <person name="Minogue T."/>
            <person name="Wolcott M."/>
            <person name="Wasieloski L."/>
            <person name="Aguilar W."/>
            <person name="Moore D."/>
            <person name="Tallon L."/>
            <person name="Sadzewicz L."/>
            <person name="Ott S."/>
            <person name="Zhao X."/>
            <person name="Nagaraj S."/>
            <person name="Vavikolanu K."/>
            <person name="Aluvathingal J."/>
            <person name="Nadendla S."/>
            <person name="Sichtig H."/>
        </authorList>
    </citation>
    <scope>NUCLEOTIDE SEQUENCE [LARGE SCALE GENOMIC DNA]</scope>
    <source>
        <strain evidence="6">FDAARGOS_387</strain>
    </source>
</reference>
<accession>A0A2C6C5Y6</accession>
<evidence type="ECO:0000313" key="5">
    <source>
        <dbReference type="EMBL" id="VFS52665.1"/>
    </source>
</evidence>
<dbReference type="EMBL" id="PDDX01000001">
    <property type="protein sequence ID" value="PHI31267.1"/>
    <property type="molecule type" value="Genomic_DNA"/>
</dbReference>
<dbReference type="OrthoDB" id="6636552at2"/>
<evidence type="ECO:0000256" key="1">
    <source>
        <dbReference type="SAM" id="Phobius"/>
    </source>
</evidence>
<gene>
    <name evidence="2" type="ORF">CRN84_18940</name>
    <name evidence="3" type="ORF">CRN84_21735</name>
    <name evidence="4" type="ORF">NCTC12282_05201</name>
    <name evidence="5" type="ORF">NCTC12282_05936</name>
</gene>
<keyword evidence="1" id="KW-1133">Transmembrane helix</keyword>
<evidence type="ECO:0000313" key="7">
    <source>
        <dbReference type="Proteomes" id="UP000373449"/>
    </source>
</evidence>
<keyword evidence="1" id="KW-0812">Transmembrane</keyword>
<keyword evidence="6" id="KW-1185">Reference proteome</keyword>
<dbReference type="RefSeq" id="WP_099044238.1">
    <property type="nucleotide sequence ID" value="NZ_CAADJA010000002.1"/>
</dbReference>
<dbReference type="EMBL" id="PDDX01000001">
    <property type="protein sequence ID" value="PHI31760.1"/>
    <property type="molecule type" value="Genomic_DNA"/>
</dbReference>
<organism evidence="3 6">
    <name type="scientific">Budvicia aquatica</name>
    <dbReference type="NCBI Taxonomy" id="82979"/>
    <lineage>
        <taxon>Bacteria</taxon>
        <taxon>Pseudomonadati</taxon>
        <taxon>Pseudomonadota</taxon>
        <taxon>Gammaproteobacteria</taxon>
        <taxon>Enterobacterales</taxon>
        <taxon>Budviciaceae</taxon>
        <taxon>Budvicia</taxon>
    </lineage>
</organism>
<name>A0A2C6C5Y6_9GAMM</name>
<evidence type="ECO:0000313" key="3">
    <source>
        <dbReference type="EMBL" id="PHI31760.1"/>
    </source>
</evidence>
<keyword evidence="1" id="KW-0472">Membrane</keyword>
<dbReference type="EMBL" id="CAADJA010000002">
    <property type="protein sequence ID" value="VFS52665.1"/>
    <property type="molecule type" value="Genomic_DNA"/>
</dbReference>
<reference evidence="3" key="2">
    <citation type="submission" date="2017-09" db="EMBL/GenBank/DDBJ databases">
        <title>FDA dAtabase for Regulatory Grade micrObial Sequences (FDA-ARGOS): Supporting development and validation of Infectious Disease Dx tests.</title>
        <authorList>
            <person name="Minogue T."/>
            <person name="Wolcott M."/>
            <person name="Wasieloski L."/>
            <person name="Aguilar W."/>
            <person name="Moore D."/>
            <person name="Tallon L.J."/>
            <person name="Sadzewicz L."/>
            <person name="Ott S."/>
            <person name="Zhao X."/>
            <person name="Nagaraj S."/>
            <person name="Vavikolanu K."/>
            <person name="Aluvathingal J."/>
            <person name="Nadendla S."/>
            <person name="Sichtig H."/>
        </authorList>
    </citation>
    <scope>NUCLEOTIDE SEQUENCE</scope>
    <source>
        <strain evidence="3">FDAARGOS_387</strain>
    </source>
</reference>
<proteinExistence type="predicted"/>
<feature type="transmembrane region" description="Helical" evidence="1">
    <location>
        <begin position="12"/>
        <end position="31"/>
    </location>
</feature>